<sequence length="117" mass="12073">MGNLLGSWRFKEPSTIEECDSTWGSDSEGEDPPAPENDSGISDSVSPADSDRAAGDASPQVPAARWSECGCVGAVVGAAAAPTRPKHRGGNRGPCSPGATCARRTHTFDGFNALLTR</sequence>
<evidence type="ECO:0000313" key="2">
    <source>
        <dbReference type="EMBL" id="CAG00372.1"/>
    </source>
</evidence>
<organism evidence="2">
    <name type="scientific">Tetraodon nigroviridis</name>
    <name type="common">Spotted green pufferfish</name>
    <name type="synonym">Chelonodon nigroviridis</name>
    <dbReference type="NCBI Taxonomy" id="99883"/>
    <lineage>
        <taxon>Eukaryota</taxon>
        <taxon>Metazoa</taxon>
        <taxon>Chordata</taxon>
        <taxon>Craniata</taxon>
        <taxon>Vertebrata</taxon>
        <taxon>Euteleostomi</taxon>
        <taxon>Actinopterygii</taxon>
        <taxon>Neopterygii</taxon>
        <taxon>Teleostei</taxon>
        <taxon>Neoteleostei</taxon>
        <taxon>Acanthomorphata</taxon>
        <taxon>Eupercaria</taxon>
        <taxon>Tetraodontiformes</taxon>
        <taxon>Tetradontoidea</taxon>
        <taxon>Tetraodontidae</taxon>
        <taxon>Tetraodon</taxon>
    </lineage>
</organism>
<comment type="caution">
    <text evidence="2">The sequence shown here is derived from an EMBL/GenBank/DDBJ whole genome shotgun (WGS) entry which is preliminary data.</text>
</comment>
<protein>
    <submittedName>
        <fullName evidence="2">(spotted green pufferfish) hypothetical protein</fullName>
    </submittedName>
</protein>
<accession>Q4SG60</accession>
<dbReference type="EMBL" id="CAAE01014597">
    <property type="protein sequence ID" value="CAG00372.1"/>
    <property type="molecule type" value="Genomic_DNA"/>
</dbReference>
<feature type="region of interest" description="Disordered" evidence="1">
    <location>
        <begin position="81"/>
        <end position="101"/>
    </location>
</feature>
<gene>
    <name evidence="2" type="ORF">GSTENG00018798001</name>
</gene>
<feature type="region of interest" description="Disordered" evidence="1">
    <location>
        <begin position="1"/>
        <end position="61"/>
    </location>
</feature>
<evidence type="ECO:0000256" key="1">
    <source>
        <dbReference type="SAM" id="MobiDB-lite"/>
    </source>
</evidence>
<reference evidence="2" key="2">
    <citation type="submission" date="2004-02" db="EMBL/GenBank/DDBJ databases">
        <authorList>
            <consortium name="Genoscope"/>
            <consortium name="Whitehead Institute Centre for Genome Research"/>
        </authorList>
    </citation>
    <scope>NUCLEOTIDE SEQUENCE</scope>
</reference>
<name>Q4SG60_TETNG</name>
<proteinExistence type="predicted"/>
<dbReference type="KEGG" id="tng:GSTEN00018798G001"/>
<reference evidence="2" key="1">
    <citation type="journal article" date="2004" name="Nature">
        <title>Genome duplication in the teleost fish Tetraodon nigroviridis reveals the early vertebrate proto-karyotype.</title>
        <authorList>
            <person name="Jaillon O."/>
            <person name="Aury J.-M."/>
            <person name="Brunet F."/>
            <person name="Petit J.-L."/>
            <person name="Stange-Thomann N."/>
            <person name="Mauceli E."/>
            <person name="Bouneau L."/>
            <person name="Fischer C."/>
            <person name="Ozouf-Costaz C."/>
            <person name="Bernot A."/>
            <person name="Nicaud S."/>
            <person name="Jaffe D."/>
            <person name="Fisher S."/>
            <person name="Lutfalla G."/>
            <person name="Dossat C."/>
            <person name="Segurens B."/>
            <person name="Dasilva C."/>
            <person name="Salanoubat M."/>
            <person name="Levy M."/>
            <person name="Boudet N."/>
            <person name="Castellano S."/>
            <person name="Anthouard V."/>
            <person name="Jubin C."/>
            <person name="Castelli V."/>
            <person name="Katinka M."/>
            <person name="Vacherie B."/>
            <person name="Biemont C."/>
            <person name="Skalli Z."/>
            <person name="Cattolico L."/>
            <person name="Poulain J."/>
            <person name="De Berardinis V."/>
            <person name="Cruaud C."/>
            <person name="Duprat S."/>
            <person name="Brottier P."/>
            <person name="Coutanceau J.-P."/>
            <person name="Gouzy J."/>
            <person name="Parra G."/>
            <person name="Lardier G."/>
            <person name="Chapple C."/>
            <person name="McKernan K.J."/>
            <person name="McEwan P."/>
            <person name="Bosak S."/>
            <person name="Kellis M."/>
            <person name="Volff J.-N."/>
            <person name="Guigo R."/>
            <person name="Zody M.C."/>
            <person name="Mesirov J."/>
            <person name="Lindblad-Toh K."/>
            <person name="Birren B."/>
            <person name="Nusbaum C."/>
            <person name="Kahn D."/>
            <person name="Robinson-Rechavi M."/>
            <person name="Laudet V."/>
            <person name="Schachter V."/>
            <person name="Quetier F."/>
            <person name="Saurin W."/>
            <person name="Scarpelli C."/>
            <person name="Wincker P."/>
            <person name="Lander E.S."/>
            <person name="Weissenbach J."/>
            <person name="Roest Crollius H."/>
        </authorList>
    </citation>
    <scope>NUCLEOTIDE SEQUENCE [LARGE SCALE GENOMIC DNA]</scope>
</reference>
<dbReference type="AlphaFoldDB" id="Q4SG60"/>